<proteinExistence type="predicted"/>
<feature type="non-terminal residue" evidence="1">
    <location>
        <position position="1"/>
    </location>
</feature>
<protein>
    <submittedName>
        <fullName evidence="1">Uncharacterized protein</fullName>
    </submittedName>
</protein>
<sequence>HKPPPRARLKTKVRREVGSNLGHAHPEACARGASTLEVWNRALGAGGTASPA</sequence>
<reference evidence="1" key="1">
    <citation type="submission" date="2023-05" db="EMBL/GenBank/DDBJ databases">
        <authorList>
            <consortium name="ELIXIR-Norway"/>
        </authorList>
    </citation>
    <scope>NUCLEOTIDE SEQUENCE</scope>
</reference>
<reference evidence="1" key="2">
    <citation type="submission" date="2025-03" db="EMBL/GenBank/DDBJ databases">
        <authorList>
            <consortium name="ELIXIR-Norway"/>
            <consortium name="Elixir Norway"/>
        </authorList>
    </citation>
    <scope>NUCLEOTIDE SEQUENCE</scope>
</reference>
<evidence type="ECO:0000313" key="1">
    <source>
        <dbReference type="EMBL" id="CAN0567975.1"/>
    </source>
</evidence>
<feature type="non-terminal residue" evidence="1">
    <location>
        <position position="52"/>
    </location>
</feature>
<gene>
    <name evidence="1" type="ORF">MRATA1EN22A_LOCUS27730</name>
</gene>
<organism evidence="1 2">
    <name type="scientific">Rangifer tarandus platyrhynchus</name>
    <name type="common">Svalbard reindeer</name>
    <dbReference type="NCBI Taxonomy" id="3082113"/>
    <lineage>
        <taxon>Eukaryota</taxon>
        <taxon>Metazoa</taxon>
        <taxon>Chordata</taxon>
        <taxon>Craniata</taxon>
        <taxon>Vertebrata</taxon>
        <taxon>Euteleostomi</taxon>
        <taxon>Mammalia</taxon>
        <taxon>Eutheria</taxon>
        <taxon>Laurasiatheria</taxon>
        <taxon>Artiodactyla</taxon>
        <taxon>Ruminantia</taxon>
        <taxon>Pecora</taxon>
        <taxon>Cervidae</taxon>
        <taxon>Odocoileinae</taxon>
        <taxon>Rangifer</taxon>
    </lineage>
</organism>
<accession>A0AC60A7S5</accession>
<name>A0AC60A7S5_RANTA</name>
<dbReference type="EMBL" id="OX596093">
    <property type="protein sequence ID" value="CAN0567975.1"/>
    <property type="molecule type" value="Genomic_DNA"/>
</dbReference>
<dbReference type="Proteomes" id="UP001162501">
    <property type="component" value="Chromosome 9"/>
</dbReference>
<evidence type="ECO:0000313" key="2">
    <source>
        <dbReference type="Proteomes" id="UP001162501"/>
    </source>
</evidence>